<evidence type="ECO:0000259" key="1">
    <source>
        <dbReference type="Pfam" id="PF04073"/>
    </source>
</evidence>
<gene>
    <name evidence="2" type="ORF">ENR23_07695</name>
</gene>
<evidence type="ECO:0000313" key="2">
    <source>
        <dbReference type="EMBL" id="HGZ43294.1"/>
    </source>
</evidence>
<comment type="caution">
    <text evidence="2">The sequence shown here is derived from an EMBL/GenBank/DDBJ whole genome shotgun (WGS) entry which is preliminary data.</text>
</comment>
<protein>
    <submittedName>
        <fullName evidence="2">YbaK/EbsC family protein</fullName>
    </submittedName>
</protein>
<name>A0A832I4A2_UNCEI</name>
<dbReference type="EMBL" id="DSQF01000016">
    <property type="protein sequence ID" value="HGZ43294.1"/>
    <property type="molecule type" value="Genomic_DNA"/>
</dbReference>
<sequence>MALNERLVRLLDEQGASFAIVPHRVAFTAQEVAHASHVSGWKVAKVVVVREGLRNYLMAVVPASAHLDFGILRRMTGRKELGLANEEELRMLFPDCDPGAMPPFGNLYGMPVYLDACFRDARDIYFQAGNHAELVRMRFADYEALAGPFAGEFCLHEEHALAHA</sequence>
<dbReference type="GO" id="GO:0002161">
    <property type="term" value="F:aminoacyl-tRNA deacylase activity"/>
    <property type="evidence" value="ECO:0007669"/>
    <property type="project" value="InterPro"/>
</dbReference>
<reference evidence="2" key="1">
    <citation type="journal article" date="2020" name="mSystems">
        <title>Genome- and Community-Level Interaction Insights into Carbon Utilization and Element Cycling Functions of Hydrothermarchaeota in Hydrothermal Sediment.</title>
        <authorList>
            <person name="Zhou Z."/>
            <person name="Liu Y."/>
            <person name="Xu W."/>
            <person name="Pan J."/>
            <person name="Luo Z.H."/>
            <person name="Li M."/>
        </authorList>
    </citation>
    <scope>NUCLEOTIDE SEQUENCE [LARGE SCALE GENOMIC DNA]</scope>
    <source>
        <strain evidence="2">SpSt-381</strain>
    </source>
</reference>
<dbReference type="InterPro" id="IPR007214">
    <property type="entry name" value="YbaK/aa-tRNA-synth-assoc-dom"/>
</dbReference>
<dbReference type="Pfam" id="PF04073">
    <property type="entry name" value="tRNA_edit"/>
    <property type="match status" value="1"/>
</dbReference>
<dbReference type="SUPFAM" id="SSF55826">
    <property type="entry name" value="YbaK/ProRS associated domain"/>
    <property type="match status" value="1"/>
</dbReference>
<proteinExistence type="predicted"/>
<feature type="domain" description="YbaK/aminoacyl-tRNA synthetase-associated" evidence="1">
    <location>
        <begin position="24"/>
        <end position="143"/>
    </location>
</feature>
<dbReference type="InterPro" id="IPR036754">
    <property type="entry name" value="YbaK/aa-tRNA-synt-asso_dom_sf"/>
</dbReference>
<dbReference type="Gene3D" id="3.90.960.10">
    <property type="entry name" value="YbaK/aminoacyl-tRNA synthetase-associated domain"/>
    <property type="match status" value="1"/>
</dbReference>
<organism evidence="2">
    <name type="scientific">Eiseniibacteriota bacterium</name>
    <dbReference type="NCBI Taxonomy" id="2212470"/>
    <lineage>
        <taxon>Bacteria</taxon>
        <taxon>Candidatus Eiseniibacteriota</taxon>
    </lineage>
</organism>
<dbReference type="CDD" id="cd04332">
    <property type="entry name" value="YbaK_like"/>
    <property type="match status" value="1"/>
</dbReference>
<dbReference type="AlphaFoldDB" id="A0A832I4A2"/>
<accession>A0A832I4A2</accession>